<evidence type="ECO:0000313" key="15">
    <source>
        <dbReference type="Proteomes" id="UP000028681"/>
    </source>
</evidence>
<protein>
    <submittedName>
        <fullName evidence="14">Acetoacetate metabolism regulatory protein AtoC</fullName>
    </submittedName>
</protein>
<dbReference type="Proteomes" id="UP000028681">
    <property type="component" value="Chromosome"/>
</dbReference>
<dbReference type="SMART" id="SM00448">
    <property type="entry name" value="REC"/>
    <property type="match status" value="1"/>
</dbReference>
<dbReference type="InterPro" id="IPR003593">
    <property type="entry name" value="AAA+_ATPase"/>
</dbReference>
<dbReference type="PRINTS" id="PR01590">
    <property type="entry name" value="HTHFIS"/>
</dbReference>
<evidence type="ECO:0000256" key="7">
    <source>
        <dbReference type="ARBA" id="ARBA00023015"/>
    </source>
</evidence>
<evidence type="ECO:0000256" key="11">
    <source>
        <dbReference type="PROSITE-ProRule" id="PRU00169"/>
    </source>
</evidence>
<evidence type="ECO:0000256" key="3">
    <source>
        <dbReference type="ARBA" id="ARBA00022553"/>
    </source>
</evidence>
<keyword evidence="10" id="KW-0804">Transcription</keyword>
<dbReference type="GeneID" id="33941404"/>
<evidence type="ECO:0000256" key="10">
    <source>
        <dbReference type="ARBA" id="ARBA00023163"/>
    </source>
</evidence>
<dbReference type="Gene3D" id="3.40.50.2300">
    <property type="match status" value="1"/>
</dbReference>
<gene>
    <name evidence="14" type="primary">atoC</name>
    <name evidence="14" type="ORF">ETEE_4070</name>
</gene>
<evidence type="ECO:0000259" key="12">
    <source>
        <dbReference type="PROSITE" id="PS50045"/>
    </source>
</evidence>
<keyword evidence="9" id="KW-0010">Activator</keyword>
<dbReference type="Gene3D" id="1.10.10.60">
    <property type="entry name" value="Homeodomain-like"/>
    <property type="match status" value="1"/>
</dbReference>
<dbReference type="GO" id="GO:0000160">
    <property type="term" value="P:phosphorelay signal transduction system"/>
    <property type="evidence" value="ECO:0007669"/>
    <property type="project" value="UniProtKB-KW"/>
</dbReference>
<dbReference type="HOGENOM" id="CLU_000445_0_6_6"/>
<evidence type="ECO:0000256" key="2">
    <source>
        <dbReference type="ARBA" id="ARBA00022490"/>
    </source>
</evidence>
<proteinExistence type="predicted"/>
<evidence type="ECO:0000313" key="14">
    <source>
        <dbReference type="EMBL" id="AIJ10476.1"/>
    </source>
</evidence>
<sequence length="465" mass="52285">MKAHYRILIVDDEDNVRRMLTTALTLQGHETLTASHGAEALQRFADAPPDVVLMDIRMPTMNGIDALKVMRTRQPRTPVILMTAYAEVETAVEALRSGAFDYVIKPFDLDELNLLIQRALQLQAMKQEIRSLHQALSTHWQWGHILTNSPRMMEICKDTAKIALSQANVLISGESGTGKELIARAIHYGSRRANGPFIKINCAALPESLLESELFGHEKGAFTGAQALRQGLFERAHRGTLLLDEIGEMPLPLQAKLLRILQEREFERVGGHQTIQVDIRIVAATNRDLQAMVREGSFRNDLFYRLNVIHLQLPPLRERRQDIALLANHFLQKFSAENQRDMIEIDPAALSLLNDWPWPGNIRELSNVIERAVVMSTGAVIFADDLPSLLQRPLSGVSSIGVGTNTPPPGERNLKEEIKREERRIISEVLEQQEGNRTRTALMLGISRRALMYKLQEYGIDPAGS</sequence>
<dbReference type="NCBIfam" id="NF008469">
    <property type="entry name" value="PRK11361.1"/>
    <property type="match status" value="1"/>
</dbReference>
<dbReference type="Gene3D" id="3.40.50.300">
    <property type="entry name" value="P-loop containing nucleotide triphosphate hydrolases"/>
    <property type="match status" value="1"/>
</dbReference>
<dbReference type="InterPro" id="IPR027417">
    <property type="entry name" value="P-loop_NTPase"/>
</dbReference>
<feature type="domain" description="Sigma-54 factor interaction" evidence="12">
    <location>
        <begin position="145"/>
        <end position="374"/>
    </location>
</feature>
<dbReference type="Pfam" id="PF02954">
    <property type="entry name" value="HTH_8"/>
    <property type="match status" value="1"/>
</dbReference>
<dbReference type="InterPro" id="IPR025944">
    <property type="entry name" value="Sigma_54_int_dom_CS"/>
</dbReference>
<dbReference type="Pfam" id="PF00158">
    <property type="entry name" value="Sigma54_activat"/>
    <property type="match status" value="1"/>
</dbReference>
<dbReference type="Pfam" id="PF00072">
    <property type="entry name" value="Response_reg"/>
    <property type="match status" value="1"/>
</dbReference>
<dbReference type="Gene3D" id="1.10.8.60">
    <property type="match status" value="1"/>
</dbReference>
<dbReference type="InterPro" id="IPR009057">
    <property type="entry name" value="Homeodomain-like_sf"/>
</dbReference>
<dbReference type="SUPFAM" id="SSF52172">
    <property type="entry name" value="CheY-like"/>
    <property type="match status" value="1"/>
</dbReference>
<dbReference type="InterPro" id="IPR002197">
    <property type="entry name" value="HTH_Fis"/>
</dbReference>
<evidence type="ECO:0000256" key="8">
    <source>
        <dbReference type="ARBA" id="ARBA00023125"/>
    </source>
</evidence>
<dbReference type="PROSITE" id="PS00688">
    <property type="entry name" value="SIGMA54_INTERACT_3"/>
    <property type="match status" value="1"/>
</dbReference>
<dbReference type="GO" id="GO:0005737">
    <property type="term" value="C:cytoplasm"/>
    <property type="evidence" value="ECO:0007669"/>
    <property type="project" value="UniProtKB-SubCell"/>
</dbReference>
<dbReference type="KEGG" id="ete:ETEE_4070"/>
<dbReference type="AlphaFoldDB" id="A0A076LR41"/>
<dbReference type="EMBL" id="CP006664">
    <property type="protein sequence ID" value="AIJ10476.1"/>
    <property type="molecule type" value="Genomic_DNA"/>
</dbReference>
<dbReference type="GO" id="GO:0006355">
    <property type="term" value="P:regulation of DNA-templated transcription"/>
    <property type="evidence" value="ECO:0007669"/>
    <property type="project" value="InterPro"/>
</dbReference>
<dbReference type="InterPro" id="IPR011006">
    <property type="entry name" value="CheY-like_superfamily"/>
</dbReference>
<dbReference type="FunFam" id="3.40.50.2300:FF:000018">
    <property type="entry name" value="DNA-binding transcriptional regulator NtrC"/>
    <property type="match status" value="1"/>
</dbReference>
<evidence type="ECO:0000256" key="5">
    <source>
        <dbReference type="ARBA" id="ARBA00022840"/>
    </source>
</evidence>
<dbReference type="InterPro" id="IPR001789">
    <property type="entry name" value="Sig_transdc_resp-reg_receiver"/>
</dbReference>
<dbReference type="RefSeq" id="WP_034164864.1">
    <property type="nucleotide sequence ID" value="NZ_CP006664.1"/>
</dbReference>
<keyword evidence="7" id="KW-0805">Transcription regulation</keyword>
<dbReference type="PANTHER" id="PTHR32071">
    <property type="entry name" value="TRANSCRIPTIONAL REGULATORY PROTEIN"/>
    <property type="match status" value="1"/>
</dbReference>
<organism evidence="14 15">
    <name type="scientific">Edwardsiella anguillarum ET080813</name>
    <dbReference type="NCBI Taxonomy" id="667120"/>
    <lineage>
        <taxon>Bacteria</taxon>
        <taxon>Pseudomonadati</taxon>
        <taxon>Pseudomonadota</taxon>
        <taxon>Gammaproteobacteria</taxon>
        <taxon>Enterobacterales</taxon>
        <taxon>Hafniaceae</taxon>
        <taxon>Edwardsiella</taxon>
    </lineage>
</organism>
<keyword evidence="6" id="KW-0902">Two-component regulatory system</keyword>
<keyword evidence="4" id="KW-0547">Nucleotide-binding</keyword>
<evidence type="ECO:0000259" key="13">
    <source>
        <dbReference type="PROSITE" id="PS50110"/>
    </source>
</evidence>
<keyword evidence="8" id="KW-0238">DNA-binding</keyword>
<dbReference type="InterPro" id="IPR058031">
    <property type="entry name" value="AAA_lid_NorR"/>
</dbReference>
<evidence type="ECO:0000256" key="6">
    <source>
        <dbReference type="ARBA" id="ARBA00023012"/>
    </source>
</evidence>
<evidence type="ECO:0000256" key="9">
    <source>
        <dbReference type="ARBA" id="ARBA00023159"/>
    </source>
</evidence>
<comment type="subcellular location">
    <subcellularLocation>
        <location evidence="1">Cytoplasm</location>
    </subcellularLocation>
</comment>
<dbReference type="SMART" id="SM00382">
    <property type="entry name" value="AAA"/>
    <property type="match status" value="1"/>
</dbReference>
<keyword evidence="5" id="KW-0067">ATP-binding</keyword>
<dbReference type="InterPro" id="IPR025662">
    <property type="entry name" value="Sigma_54_int_dom_ATP-bd_1"/>
</dbReference>
<dbReference type="FunFam" id="3.40.50.300:FF:000006">
    <property type="entry name" value="DNA-binding transcriptional regulator NtrC"/>
    <property type="match status" value="1"/>
</dbReference>
<dbReference type="PANTHER" id="PTHR32071:SF117">
    <property type="entry name" value="PTS-DEPENDENT DIHYDROXYACETONE KINASE OPERON REGULATORY PROTEIN-RELATED"/>
    <property type="match status" value="1"/>
</dbReference>
<evidence type="ECO:0000256" key="4">
    <source>
        <dbReference type="ARBA" id="ARBA00022741"/>
    </source>
</evidence>
<name>A0A076LR41_9GAMM</name>
<dbReference type="FunFam" id="1.10.8.60:FF:000014">
    <property type="entry name" value="DNA-binding transcriptional regulator NtrC"/>
    <property type="match status" value="1"/>
</dbReference>
<dbReference type="SUPFAM" id="SSF46689">
    <property type="entry name" value="Homeodomain-like"/>
    <property type="match status" value="1"/>
</dbReference>
<dbReference type="CDD" id="cd00009">
    <property type="entry name" value="AAA"/>
    <property type="match status" value="1"/>
</dbReference>
<dbReference type="GO" id="GO:0005524">
    <property type="term" value="F:ATP binding"/>
    <property type="evidence" value="ECO:0007669"/>
    <property type="project" value="UniProtKB-KW"/>
</dbReference>
<reference evidence="14 15" key="1">
    <citation type="journal article" date="2012" name="PLoS ONE">
        <title>Edwardsiella comparative phylogenomics reveal the new intra/inter-species taxonomic relationships, virulence evolution and niche adaptation mechanisms.</title>
        <authorList>
            <person name="Yang M."/>
            <person name="Lv Y."/>
            <person name="Xiao J."/>
            <person name="Wu H."/>
            <person name="Zheng H."/>
            <person name="Liu Q."/>
            <person name="Zhang Y."/>
            <person name="Wang Q."/>
        </authorList>
    </citation>
    <scope>NUCLEOTIDE SEQUENCE [LARGE SCALE GENOMIC DNA]</scope>
    <source>
        <strain evidence="15">080813</strain>
    </source>
</reference>
<dbReference type="SUPFAM" id="SSF52540">
    <property type="entry name" value="P-loop containing nucleoside triphosphate hydrolases"/>
    <property type="match status" value="1"/>
</dbReference>
<dbReference type="PROSITE" id="PS50045">
    <property type="entry name" value="SIGMA54_INTERACT_4"/>
    <property type="match status" value="1"/>
</dbReference>
<dbReference type="Pfam" id="PF25601">
    <property type="entry name" value="AAA_lid_14"/>
    <property type="match status" value="1"/>
</dbReference>
<keyword evidence="2" id="KW-0963">Cytoplasm</keyword>
<dbReference type="PROSITE" id="PS00675">
    <property type="entry name" value="SIGMA54_INTERACT_1"/>
    <property type="match status" value="1"/>
</dbReference>
<feature type="domain" description="Response regulatory" evidence="13">
    <location>
        <begin position="6"/>
        <end position="120"/>
    </location>
</feature>
<dbReference type="GO" id="GO:0043565">
    <property type="term" value="F:sequence-specific DNA binding"/>
    <property type="evidence" value="ECO:0007669"/>
    <property type="project" value="InterPro"/>
</dbReference>
<evidence type="ECO:0000256" key="1">
    <source>
        <dbReference type="ARBA" id="ARBA00004496"/>
    </source>
</evidence>
<keyword evidence="3 11" id="KW-0597">Phosphoprotein</keyword>
<feature type="modified residue" description="4-aspartylphosphate" evidence="11">
    <location>
        <position position="55"/>
    </location>
</feature>
<dbReference type="InterPro" id="IPR002078">
    <property type="entry name" value="Sigma_54_int"/>
</dbReference>
<accession>A0A076LR41</accession>
<dbReference type="PROSITE" id="PS50110">
    <property type="entry name" value="RESPONSE_REGULATORY"/>
    <property type="match status" value="1"/>
</dbReference>